<proteinExistence type="predicted"/>
<sequence length="95" mass="10562">MSESSATFRWVPFMFSCKKLIVLVAYLSTCPRTAGRVASATPEAVTSRLDFDISQSLEKICQGLGKLTSTCWSAEVFYFLLPPIGDRWRHPPSAT</sequence>
<evidence type="ECO:0000256" key="1">
    <source>
        <dbReference type="SAM" id="SignalP"/>
    </source>
</evidence>
<dbReference type="EMBL" id="BPLR01019691">
    <property type="protein sequence ID" value="GIX70676.1"/>
    <property type="molecule type" value="Genomic_DNA"/>
</dbReference>
<organism evidence="2 3">
    <name type="scientific">Caerostris extrusa</name>
    <name type="common">Bark spider</name>
    <name type="synonym">Caerostris bankana</name>
    <dbReference type="NCBI Taxonomy" id="172846"/>
    <lineage>
        <taxon>Eukaryota</taxon>
        <taxon>Metazoa</taxon>
        <taxon>Ecdysozoa</taxon>
        <taxon>Arthropoda</taxon>
        <taxon>Chelicerata</taxon>
        <taxon>Arachnida</taxon>
        <taxon>Araneae</taxon>
        <taxon>Araneomorphae</taxon>
        <taxon>Entelegynae</taxon>
        <taxon>Araneoidea</taxon>
        <taxon>Araneidae</taxon>
        <taxon>Caerostris</taxon>
    </lineage>
</organism>
<accession>A0AAV4MGX8</accession>
<dbReference type="Proteomes" id="UP001054945">
    <property type="component" value="Unassembled WGS sequence"/>
</dbReference>
<evidence type="ECO:0000313" key="3">
    <source>
        <dbReference type="Proteomes" id="UP001054945"/>
    </source>
</evidence>
<reference evidence="2 3" key="1">
    <citation type="submission" date="2021-06" db="EMBL/GenBank/DDBJ databases">
        <title>Caerostris extrusa draft genome.</title>
        <authorList>
            <person name="Kono N."/>
            <person name="Arakawa K."/>
        </authorList>
    </citation>
    <scope>NUCLEOTIDE SEQUENCE [LARGE SCALE GENOMIC DNA]</scope>
</reference>
<feature type="signal peptide" evidence="1">
    <location>
        <begin position="1"/>
        <end position="35"/>
    </location>
</feature>
<dbReference type="AlphaFoldDB" id="A0AAV4MGX8"/>
<keyword evidence="1" id="KW-0732">Signal</keyword>
<name>A0AAV4MGX8_CAEEX</name>
<evidence type="ECO:0008006" key="4">
    <source>
        <dbReference type="Google" id="ProtNLM"/>
    </source>
</evidence>
<gene>
    <name evidence="2" type="ORF">CEXT_58661</name>
</gene>
<protein>
    <recommendedName>
        <fullName evidence="4">Secreted protein</fullName>
    </recommendedName>
</protein>
<comment type="caution">
    <text evidence="2">The sequence shown here is derived from an EMBL/GenBank/DDBJ whole genome shotgun (WGS) entry which is preliminary data.</text>
</comment>
<keyword evidence="3" id="KW-1185">Reference proteome</keyword>
<evidence type="ECO:0000313" key="2">
    <source>
        <dbReference type="EMBL" id="GIX70676.1"/>
    </source>
</evidence>
<feature type="chain" id="PRO_5043898803" description="Secreted protein" evidence="1">
    <location>
        <begin position="36"/>
        <end position="95"/>
    </location>
</feature>